<dbReference type="RefSeq" id="WP_055191706.1">
    <property type="nucleotide sequence ID" value="NZ_FPBS01000005.1"/>
</dbReference>
<keyword evidence="1" id="KW-0472">Membrane</keyword>
<accession>A0A0P7ITQ3</accession>
<keyword evidence="1" id="KW-1133">Transmembrane helix</keyword>
<evidence type="ECO:0000256" key="1">
    <source>
        <dbReference type="SAM" id="Phobius"/>
    </source>
</evidence>
<gene>
    <name evidence="2" type="ORF">AKJ29_08130</name>
</gene>
<dbReference type="AlphaFoldDB" id="A0A0P7ITQ3"/>
<feature type="transmembrane region" description="Helical" evidence="1">
    <location>
        <begin position="7"/>
        <end position="31"/>
    </location>
</feature>
<dbReference type="Proteomes" id="UP000050471">
    <property type="component" value="Unassembled WGS sequence"/>
</dbReference>
<dbReference type="STRING" id="154981.AKJ29_08130"/>
<comment type="caution">
    <text evidence="2">The sequence shown here is derived from an EMBL/GenBank/DDBJ whole genome shotgun (WGS) entry which is preliminary data.</text>
</comment>
<dbReference type="OrthoDB" id="8115457at2"/>
<reference evidence="2 3" key="1">
    <citation type="submission" date="2015-09" db="EMBL/GenBank/DDBJ databases">
        <title>Draft genome sequence of Aliiroseovarius crassostreae CV919-312TSm, the causative agent of Roseovarius Oyster Disease (formerly Juvenile Oyster Disease).</title>
        <authorList>
            <person name="Kessner L."/>
            <person name="Spinard E."/>
            <person name="Nelson D."/>
        </authorList>
    </citation>
    <scope>NUCLEOTIDE SEQUENCE [LARGE SCALE GENOMIC DNA]</scope>
    <source>
        <strain evidence="2 3">CV919-312</strain>
    </source>
</reference>
<evidence type="ECO:0000313" key="3">
    <source>
        <dbReference type="Proteomes" id="UP000050471"/>
    </source>
</evidence>
<keyword evidence="1" id="KW-0812">Transmembrane</keyword>
<sequence>MPKLVRLYITHVLIGFGLSAIFVGALLYLNVANLWHLISNSDMGWVALTMLVMFNGIVFSGVQFAIVIMRMGNEDKGPGKGKRIPVATQIPVPVEARAERQPRSTDLRGKV</sequence>
<protein>
    <submittedName>
        <fullName evidence="2">Uncharacterized protein</fullName>
    </submittedName>
</protein>
<proteinExistence type="predicted"/>
<organism evidence="2 3">
    <name type="scientific">Aliiroseovarius crassostreae</name>
    <dbReference type="NCBI Taxonomy" id="154981"/>
    <lineage>
        <taxon>Bacteria</taxon>
        <taxon>Pseudomonadati</taxon>
        <taxon>Pseudomonadota</taxon>
        <taxon>Alphaproteobacteria</taxon>
        <taxon>Rhodobacterales</taxon>
        <taxon>Paracoccaceae</taxon>
        <taxon>Aliiroseovarius</taxon>
    </lineage>
</organism>
<dbReference type="EMBL" id="LKBA01000019">
    <property type="protein sequence ID" value="KPN62220.1"/>
    <property type="molecule type" value="Genomic_DNA"/>
</dbReference>
<keyword evidence="3" id="KW-1185">Reference proteome</keyword>
<evidence type="ECO:0000313" key="2">
    <source>
        <dbReference type="EMBL" id="KPN62220.1"/>
    </source>
</evidence>
<feature type="transmembrane region" description="Helical" evidence="1">
    <location>
        <begin position="43"/>
        <end position="68"/>
    </location>
</feature>
<name>A0A0P7ITQ3_9RHOB</name>